<protein>
    <recommendedName>
        <fullName evidence="4">TPM domain-containing protein</fullName>
    </recommendedName>
</protein>
<accession>A0A3Q9BPQ4</accession>
<evidence type="ECO:0000313" key="3">
    <source>
        <dbReference type="Proteomes" id="UP000275663"/>
    </source>
</evidence>
<feature type="signal peptide" evidence="1">
    <location>
        <begin position="1"/>
        <end position="19"/>
    </location>
</feature>
<reference evidence="2 3" key="1">
    <citation type="journal article" date="2011" name="Int. J. Syst. Evol. Microbiol.">
        <title>Description of Undibacterium oligocarboniphilum sp. nov., isolated from purified water, and Undibacterium pigrum strain CCUG 49012 as the type strain of Undibacterium parvum sp. nov., and emended descriptions of the genus Undibacterium and the species Undibacterium pigrum.</title>
        <authorList>
            <person name="Eder W."/>
            <person name="Wanner G."/>
            <person name="Ludwig W."/>
            <person name="Busse H.J."/>
            <person name="Ziemke-Kageler F."/>
            <person name="Lang E."/>
        </authorList>
    </citation>
    <scope>NUCLEOTIDE SEQUENCE [LARGE SCALE GENOMIC DNA]</scope>
    <source>
        <strain evidence="2 3">DSM 23061</strain>
    </source>
</reference>
<keyword evidence="3" id="KW-1185">Reference proteome</keyword>
<evidence type="ECO:0000313" key="2">
    <source>
        <dbReference type="EMBL" id="AZP11718.1"/>
    </source>
</evidence>
<gene>
    <name evidence="2" type="ORF">EJN92_06735</name>
</gene>
<dbReference type="Proteomes" id="UP000275663">
    <property type="component" value="Chromosome"/>
</dbReference>
<evidence type="ECO:0008006" key="4">
    <source>
        <dbReference type="Google" id="ProtNLM"/>
    </source>
</evidence>
<evidence type="ECO:0000256" key="1">
    <source>
        <dbReference type="SAM" id="SignalP"/>
    </source>
</evidence>
<organism evidence="2 3">
    <name type="scientific">Undibacterium parvum</name>
    <dbReference type="NCBI Taxonomy" id="401471"/>
    <lineage>
        <taxon>Bacteria</taxon>
        <taxon>Pseudomonadati</taxon>
        <taxon>Pseudomonadota</taxon>
        <taxon>Betaproteobacteria</taxon>
        <taxon>Burkholderiales</taxon>
        <taxon>Oxalobacteraceae</taxon>
        <taxon>Undibacterium</taxon>
    </lineage>
</organism>
<dbReference type="EMBL" id="CP034464">
    <property type="protein sequence ID" value="AZP11718.1"/>
    <property type="molecule type" value="Genomic_DNA"/>
</dbReference>
<dbReference type="AlphaFoldDB" id="A0A3Q9BPQ4"/>
<dbReference type="RefSeq" id="WP_126127103.1">
    <property type="nucleotide sequence ID" value="NZ_CP034464.1"/>
</dbReference>
<sequence length="165" mass="18558">MKRLLCALLFLLWATLAQAAQPRFDEVVFFQSEQAMLQKEVKFDEVARFSRKLQSNIWNALKKAKLPVGNGYVVIAVRADGQVGAWLDMEPALHEYYENEVLQAAMKTPPFFVAEGSVVLGLKMAIDTPKHTSKAKPDPKEWQAARRKLGNTADIETVVQAAWPE</sequence>
<name>A0A3Q9BPQ4_9BURK</name>
<proteinExistence type="predicted"/>
<dbReference type="KEGG" id="upv:EJN92_06735"/>
<dbReference type="OrthoDB" id="8776098at2"/>
<keyword evidence="1" id="KW-0732">Signal</keyword>
<feature type="chain" id="PRO_5018611529" description="TPM domain-containing protein" evidence="1">
    <location>
        <begin position="20"/>
        <end position="165"/>
    </location>
</feature>